<evidence type="ECO:0000256" key="5">
    <source>
        <dbReference type="ARBA" id="ARBA00023145"/>
    </source>
</evidence>
<dbReference type="GO" id="GO:0006508">
    <property type="term" value="P:proteolysis"/>
    <property type="evidence" value="ECO:0007669"/>
    <property type="project" value="UniProtKB-KW"/>
</dbReference>
<dbReference type="InterPro" id="IPR033121">
    <property type="entry name" value="PEPTIDASE_A1"/>
</dbReference>
<dbReference type="FunFam" id="2.40.70.10:FF:000115">
    <property type="entry name" value="Lysosomal aspartic protease"/>
    <property type="match status" value="1"/>
</dbReference>
<sequence>MRQQTGEDPDPYFDFIEWFKFYFSVQFPLFNEKSNKSHMIELLKSLGAWRLVLWTSDTIQYGTGSVSGFFSYDNIKVGDIVVKDREFIDATSEPETTFVLATFDGLLGFGFQEISVGNIVQIWYNIVEQGLVKDLVFSFWLNRDPKTDEGGELVFDGLHVGYKERILAGCKVEIANLV</sequence>
<accession>A0A2K3NFH3</accession>
<dbReference type="STRING" id="57577.A0A2K3NFH3"/>
<comment type="similarity">
    <text evidence="1">Belongs to the peptidase A1 family.</text>
</comment>
<keyword evidence="4" id="KW-0378">Hydrolase</keyword>
<feature type="domain" description="Peptidase A1" evidence="6">
    <location>
        <begin position="1"/>
        <end position="178"/>
    </location>
</feature>
<dbReference type="Proteomes" id="UP000236291">
    <property type="component" value="Unassembled WGS sequence"/>
</dbReference>
<organism evidence="7 8">
    <name type="scientific">Trifolium pratense</name>
    <name type="common">Red clover</name>
    <dbReference type="NCBI Taxonomy" id="57577"/>
    <lineage>
        <taxon>Eukaryota</taxon>
        <taxon>Viridiplantae</taxon>
        <taxon>Streptophyta</taxon>
        <taxon>Embryophyta</taxon>
        <taxon>Tracheophyta</taxon>
        <taxon>Spermatophyta</taxon>
        <taxon>Magnoliopsida</taxon>
        <taxon>eudicotyledons</taxon>
        <taxon>Gunneridae</taxon>
        <taxon>Pentapetalae</taxon>
        <taxon>rosids</taxon>
        <taxon>fabids</taxon>
        <taxon>Fabales</taxon>
        <taxon>Fabaceae</taxon>
        <taxon>Papilionoideae</taxon>
        <taxon>50 kb inversion clade</taxon>
        <taxon>NPAAA clade</taxon>
        <taxon>Hologalegina</taxon>
        <taxon>IRL clade</taxon>
        <taxon>Trifolieae</taxon>
        <taxon>Trifolium</taxon>
    </lineage>
</organism>
<proteinExistence type="inferred from homology"/>
<dbReference type="SUPFAM" id="SSF50630">
    <property type="entry name" value="Acid proteases"/>
    <property type="match status" value="1"/>
</dbReference>
<dbReference type="PANTHER" id="PTHR47966">
    <property type="entry name" value="BETA-SITE APP-CLEAVING ENZYME, ISOFORM A-RELATED"/>
    <property type="match status" value="1"/>
</dbReference>
<dbReference type="InterPro" id="IPR001461">
    <property type="entry name" value="Aspartic_peptidase_A1"/>
</dbReference>
<evidence type="ECO:0000259" key="6">
    <source>
        <dbReference type="PROSITE" id="PS51767"/>
    </source>
</evidence>
<evidence type="ECO:0000256" key="2">
    <source>
        <dbReference type="ARBA" id="ARBA00022670"/>
    </source>
</evidence>
<name>A0A2K3NFH3_TRIPR</name>
<dbReference type="Pfam" id="PF00026">
    <property type="entry name" value="Asp"/>
    <property type="match status" value="1"/>
</dbReference>
<evidence type="ECO:0000313" key="7">
    <source>
        <dbReference type="EMBL" id="PNY01783.1"/>
    </source>
</evidence>
<protein>
    <submittedName>
        <fullName evidence="7">Aspartic proteinase-like protein</fullName>
    </submittedName>
</protein>
<dbReference type="PANTHER" id="PTHR47966:SF15">
    <property type="entry name" value="FUNGAL PROTEINASE A, ASPARTIC PROTEINASE SUPERFAMILY PROTEIN"/>
    <property type="match status" value="1"/>
</dbReference>
<dbReference type="PROSITE" id="PS51767">
    <property type="entry name" value="PEPTIDASE_A1"/>
    <property type="match status" value="1"/>
</dbReference>
<keyword evidence="5" id="KW-0865">Zymogen</keyword>
<comment type="caution">
    <text evidence="7">The sequence shown here is derived from an EMBL/GenBank/DDBJ whole genome shotgun (WGS) entry which is preliminary data.</text>
</comment>
<evidence type="ECO:0000256" key="4">
    <source>
        <dbReference type="ARBA" id="ARBA00022801"/>
    </source>
</evidence>
<dbReference type="Gene3D" id="2.40.70.10">
    <property type="entry name" value="Acid Proteases"/>
    <property type="match status" value="1"/>
</dbReference>
<reference evidence="7 8" key="1">
    <citation type="journal article" date="2014" name="Am. J. Bot.">
        <title>Genome assembly and annotation for red clover (Trifolium pratense; Fabaceae).</title>
        <authorList>
            <person name="Istvanek J."/>
            <person name="Jaros M."/>
            <person name="Krenek A."/>
            <person name="Repkova J."/>
        </authorList>
    </citation>
    <scope>NUCLEOTIDE SEQUENCE [LARGE SCALE GENOMIC DNA]</scope>
    <source>
        <strain evidence="8">cv. Tatra</strain>
        <tissue evidence="7">Young leaves</tissue>
    </source>
</reference>
<reference evidence="7 8" key="2">
    <citation type="journal article" date="2017" name="Front. Plant Sci.">
        <title>Gene Classification and Mining of Molecular Markers Useful in Red Clover (Trifolium pratense) Breeding.</title>
        <authorList>
            <person name="Istvanek J."/>
            <person name="Dluhosova J."/>
            <person name="Dluhos P."/>
            <person name="Patkova L."/>
            <person name="Nedelnik J."/>
            <person name="Repkova J."/>
        </authorList>
    </citation>
    <scope>NUCLEOTIDE SEQUENCE [LARGE SCALE GENOMIC DNA]</scope>
    <source>
        <strain evidence="8">cv. Tatra</strain>
        <tissue evidence="7">Young leaves</tissue>
    </source>
</reference>
<dbReference type="GO" id="GO:0004190">
    <property type="term" value="F:aspartic-type endopeptidase activity"/>
    <property type="evidence" value="ECO:0007669"/>
    <property type="project" value="UniProtKB-KW"/>
</dbReference>
<evidence type="ECO:0000313" key="8">
    <source>
        <dbReference type="Proteomes" id="UP000236291"/>
    </source>
</evidence>
<dbReference type="AlphaFoldDB" id="A0A2K3NFH3"/>
<dbReference type="EMBL" id="ASHM01020536">
    <property type="protein sequence ID" value="PNY01783.1"/>
    <property type="molecule type" value="Genomic_DNA"/>
</dbReference>
<dbReference type="InterPro" id="IPR021109">
    <property type="entry name" value="Peptidase_aspartic_dom_sf"/>
</dbReference>
<keyword evidence="2" id="KW-0645">Protease</keyword>
<keyword evidence="3" id="KW-0064">Aspartyl protease</keyword>
<gene>
    <name evidence="7" type="ORF">L195_g025084</name>
</gene>
<evidence type="ECO:0000256" key="3">
    <source>
        <dbReference type="ARBA" id="ARBA00022750"/>
    </source>
</evidence>
<evidence type="ECO:0000256" key="1">
    <source>
        <dbReference type="ARBA" id="ARBA00007447"/>
    </source>
</evidence>